<dbReference type="Pfam" id="PF17287">
    <property type="entry name" value="POTRA_3"/>
    <property type="match status" value="1"/>
</dbReference>
<dbReference type="Proteomes" id="UP001606210">
    <property type="component" value="Unassembled WGS sequence"/>
</dbReference>
<keyword evidence="1" id="KW-1134">Transmembrane beta strand</keyword>
<dbReference type="Pfam" id="PF03865">
    <property type="entry name" value="ShlB"/>
    <property type="match status" value="1"/>
</dbReference>
<keyword evidence="2" id="KW-0812">Transmembrane</keyword>
<dbReference type="Gene3D" id="3.10.20.310">
    <property type="entry name" value="membrane protein fhac"/>
    <property type="match status" value="1"/>
</dbReference>
<dbReference type="RefSeq" id="WP_394481323.1">
    <property type="nucleotide sequence ID" value="NZ_JBIGHV010000006.1"/>
</dbReference>
<feature type="domain" description="Haemolysin activator HlyB C-terminal" evidence="5">
    <location>
        <begin position="206"/>
        <end position="511"/>
    </location>
</feature>
<evidence type="ECO:0000313" key="8">
    <source>
        <dbReference type="EMBL" id="MFG6431894.1"/>
    </source>
</evidence>
<reference evidence="8 9" key="1">
    <citation type="submission" date="2024-08" db="EMBL/GenBank/DDBJ databases">
        <authorList>
            <person name="Lu H."/>
        </authorList>
    </citation>
    <scope>NUCLEOTIDE SEQUENCE [LARGE SCALE GENOMIC DNA]</scope>
    <source>
        <strain evidence="8 9">LYH14W</strain>
    </source>
</reference>
<dbReference type="InterPro" id="IPR005565">
    <property type="entry name" value="Hemolysn_activator_HlyB_C"/>
</dbReference>
<evidence type="ECO:0000313" key="9">
    <source>
        <dbReference type="Proteomes" id="UP001606210"/>
    </source>
</evidence>
<feature type="domain" description="ShlB POTRA" evidence="7">
    <location>
        <begin position="163"/>
        <end position="200"/>
    </location>
</feature>
<dbReference type="PANTHER" id="PTHR34597:SF3">
    <property type="entry name" value="OUTER MEMBRANE TRANSPORTER CDIB"/>
    <property type="match status" value="1"/>
</dbReference>
<evidence type="ECO:0000259" key="7">
    <source>
        <dbReference type="Pfam" id="PF17287"/>
    </source>
</evidence>
<feature type="chain" id="PRO_5046755762" evidence="4">
    <location>
        <begin position="27"/>
        <end position="547"/>
    </location>
</feature>
<proteinExistence type="predicted"/>
<organism evidence="8 9">
    <name type="scientific">Pelomonas parva</name>
    <dbReference type="NCBI Taxonomy" id="3299032"/>
    <lineage>
        <taxon>Bacteria</taxon>
        <taxon>Pseudomonadati</taxon>
        <taxon>Pseudomonadota</taxon>
        <taxon>Betaproteobacteria</taxon>
        <taxon>Burkholderiales</taxon>
        <taxon>Sphaerotilaceae</taxon>
        <taxon>Roseateles</taxon>
    </lineage>
</organism>
<evidence type="ECO:0000256" key="3">
    <source>
        <dbReference type="ARBA" id="ARBA00023237"/>
    </source>
</evidence>
<feature type="signal peptide" evidence="4">
    <location>
        <begin position="1"/>
        <end position="26"/>
    </location>
</feature>
<dbReference type="InterPro" id="IPR051544">
    <property type="entry name" value="TPS_OM_transporter"/>
</dbReference>
<keyword evidence="3" id="KW-0998">Cell outer membrane</keyword>
<evidence type="ECO:0000259" key="6">
    <source>
        <dbReference type="Pfam" id="PF08479"/>
    </source>
</evidence>
<comment type="caution">
    <text evidence="8">The sequence shown here is derived from an EMBL/GenBank/DDBJ whole genome shotgun (WGS) entry which is preliminary data.</text>
</comment>
<gene>
    <name evidence="8" type="ORF">ACG00Y_18375</name>
</gene>
<dbReference type="Pfam" id="PF08479">
    <property type="entry name" value="POTRA_2"/>
    <property type="match status" value="1"/>
</dbReference>
<dbReference type="InterPro" id="IPR035251">
    <property type="entry name" value="ShlB_POTRA"/>
</dbReference>
<protein>
    <submittedName>
        <fullName evidence="8">ShlB/FhaC/HecB family hemolysin secretion/activation protein</fullName>
    </submittedName>
</protein>
<keyword evidence="9" id="KW-1185">Reference proteome</keyword>
<evidence type="ECO:0000256" key="4">
    <source>
        <dbReference type="SAM" id="SignalP"/>
    </source>
</evidence>
<evidence type="ECO:0000259" key="5">
    <source>
        <dbReference type="Pfam" id="PF03865"/>
    </source>
</evidence>
<keyword evidence="1" id="KW-0472">Membrane</keyword>
<dbReference type="InterPro" id="IPR013686">
    <property type="entry name" value="Polypept-transport_assoc_ShlB"/>
</dbReference>
<dbReference type="PANTHER" id="PTHR34597">
    <property type="entry name" value="SLR1661 PROTEIN"/>
    <property type="match status" value="1"/>
</dbReference>
<dbReference type="InterPro" id="IPR027282">
    <property type="entry name" value="TPS"/>
</dbReference>
<keyword evidence="4" id="KW-0732">Signal</keyword>
<dbReference type="EMBL" id="JBIGHV010000006">
    <property type="protein sequence ID" value="MFG6431894.1"/>
    <property type="molecule type" value="Genomic_DNA"/>
</dbReference>
<sequence length="547" mass="60127">MKFALLCARRLGIGIAGALLLASSHAQDRRDALDALERERTQQIRDAQMRAAPQWAGPQGFTWLEPVAGEAPCFPLQRVQWQGAPRALDEAPQDLRSFAGACLGAQSIERLRQNLQARLVGLGYVTSRLSLPPQNLADGVLRLQVHLGRVTRIDRRGPAQAISRNALAVRPGDVLNLRDIEQSLENAGRLPSQAAQVQIEAADTEGGSVLVFAAAERRRWRIALGADNAGTRDYGRWQVSAHMVLDAPLGLSDQLTAYVAGTPERSEPFQRTGMLSYSIPWGYHLFSLNATRSEHAQPIAGLSTTFSQNGHDSSWQARWQWTAWRSATTRWAVWAGATVRRTRNYIDDVELLLQRRNLRSNDWGVNGWWRHAFGEFQLDYEQGIGLRQSLGADFAIDPPPLAHTGRAQLAWQRNVGQWRHEVRLAWAGVRDPASGADLQALGSRWTVRGFDARGLLSGTEQLTLKQDLRAPGFEWREGWALQPYLALDVGRVAGGAPAGRTLAGMASGVRLQVGGLSGDVAFAAPLHKPRGFDAAGAVLYASLNFNY</sequence>
<feature type="domain" description="Polypeptide-transport-associated ShlB-type" evidence="6">
    <location>
        <begin position="74"/>
        <end position="146"/>
    </location>
</feature>
<evidence type="ECO:0000256" key="2">
    <source>
        <dbReference type="ARBA" id="ARBA00022692"/>
    </source>
</evidence>
<evidence type="ECO:0000256" key="1">
    <source>
        <dbReference type="ARBA" id="ARBA00022452"/>
    </source>
</evidence>
<dbReference type="PIRSF" id="PIRSF029745">
    <property type="entry name" value="FhaC"/>
    <property type="match status" value="1"/>
</dbReference>
<dbReference type="Gene3D" id="2.40.160.50">
    <property type="entry name" value="membrane protein fhac: a member of the omp85/tpsb transporter family"/>
    <property type="match status" value="1"/>
</dbReference>
<accession>A0ABW7F5P3</accession>
<name>A0ABW7F5P3_9BURK</name>